<accession>A0A261Y851</accession>
<reference evidence="1 2" key="1">
    <citation type="journal article" date="2017" name="Mycologia">
        <title>Bifiguratus adelaidae, gen. et sp. nov., a new member of Mucoromycotina in endophytic and soil-dwelling habitats.</title>
        <authorList>
            <person name="Torres-Cruz T.J."/>
            <person name="Billingsley Tobias T.L."/>
            <person name="Almatruk M."/>
            <person name="Hesse C."/>
            <person name="Kuske C.R."/>
            <person name="Desiro A."/>
            <person name="Benucci G.M."/>
            <person name="Bonito G."/>
            <person name="Stajich J.E."/>
            <person name="Dunlap C."/>
            <person name="Arnold A.E."/>
            <person name="Porras-Alfaro A."/>
        </authorList>
    </citation>
    <scope>NUCLEOTIDE SEQUENCE [LARGE SCALE GENOMIC DNA]</scope>
    <source>
        <strain evidence="1 2">AZ0501</strain>
    </source>
</reference>
<dbReference type="AlphaFoldDB" id="A0A261Y851"/>
<gene>
    <name evidence="1" type="ORF">BZG36_00351</name>
</gene>
<evidence type="ECO:0000313" key="2">
    <source>
        <dbReference type="Proteomes" id="UP000242875"/>
    </source>
</evidence>
<keyword evidence="2" id="KW-1185">Reference proteome</keyword>
<dbReference type="Proteomes" id="UP000242875">
    <property type="component" value="Unassembled WGS sequence"/>
</dbReference>
<sequence>MHPTDGPLSLLLNALTLANGHSQVTRDTLTFNDTDILSMGIDLRNPDPTELANIQAPNARNEISDIVTIPRSLYYTILSHENKLSILTNVFGLRLLQSLFPLSKEAYQLLEQSQMIA</sequence>
<comment type="caution">
    <text evidence="1">The sequence shown here is derived from an EMBL/GenBank/DDBJ whole genome shotgun (WGS) entry which is preliminary data.</text>
</comment>
<dbReference type="EMBL" id="MVBO01000002">
    <property type="protein sequence ID" value="OZJ06644.1"/>
    <property type="molecule type" value="Genomic_DNA"/>
</dbReference>
<proteinExistence type="predicted"/>
<name>A0A261Y851_9FUNG</name>
<evidence type="ECO:0000313" key="1">
    <source>
        <dbReference type="EMBL" id="OZJ06644.1"/>
    </source>
</evidence>
<protein>
    <submittedName>
        <fullName evidence="1">Uncharacterized protein</fullName>
    </submittedName>
</protein>
<organism evidence="1 2">
    <name type="scientific">Bifiguratus adelaidae</name>
    <dbReference type="NCBI Taxonomy" id="1938954"/>
    <lineage>
        <taxon>Eukaryota</taxon>
        <taxon>Fungi</taxon>
        <taxon>Fungi incertae sedis</taxon>
        <taxon>Mucoromycota</taxon>
        <taxon>Mucoromycotina</taxon>
        <taxon>Endogonomycetes</taxon>
        <taxon>Endogonales</taxon>
        <taxon>Endogonales incertae sedis</taxon>
        <taxon>Bifiguratus</taxon>
    </lineage>
</organism>